<dbReference type="Gene3D" id="2.60.40.640">
    <property type="match status" value="1"/>
</dbReference>
<feature type="region of interest" description="Disordered" evidence="7">
    <location>
        <begin position="631"/>
        <end position="659"/>
    </location>
</feature>
<keyword evidence="11" id="KW-1185">Reference proteome</keyword>
<comment type="similarity">
    <text evidence="2">Belongs to the major facilitator superfamily.</text>
</comment>
<comment type="subcellular location">
    <subcellularLocation>
        <location evidence="1">Endomembrane system</location>
        <topology evidence="1">Multi-pass membrane protein</topology>
    </subcellularLocation>
</comment>
<evidence type="ECO:0000256" key="2">
    <source>
        <dbReference type="ARBA" id="ARBA00008335"/>
    </source>
</evidence>
<dbReference type="RefSeq" id="XP_049142850.1">
    <property type="nucleotide sequence ID" value="XM_049285707.1"/>
</dbReference>
<keyword evidence="5 8" id="KW-1133">Transmembrane helix</keyword>
<name>A0A9Q8SPL9_9PEZI</name>
<evidence type="ECO:0000313" key="10">
    <source>
        <dbReference type="EMBL" id="UQC81224.1"/>
    </source>
</evidence>
<organism evidence="10 11">
    <name type="scientific">Colletotrichum lupini</name>
    <dbReference type="NCBI Taxonomy" id="145971"/>
    <lineage>
        <taxon>Eukaryota</taxon>
        <taxon>Fungi</taxon>
        <taxon>Dikarya</taxon>
        <taxon>Ascomycota</taxon>
        <taxon>Pezizomycotina</taxon>
        <taxon>Sordariomycetes</taxon>
        <taxon>Hypocreomycetidae</taxon>
        <taxon>Glomerellales</taxon>
        <taxon>Glomerellaceae</taxon>
        <taxon>Colletotrichum</taxon>
        <taxon>Colletotrichum acutatum species complex</taxon>
    </lineage>
</organism>
<evidence type="ECO:0000259" key="9">
    <source>
        <dbReference type="SMART" id="SM01017"/>
    </source>
</evidence>
<gene>
    <name evidence="10" type="ORF">CLUP02_06710</name>
</gene>
<evidence type="ECO:0000256" key="4">
    <source>
        <dbReference type="ARBA" id="ARBA00022692"/>
    </source>
</evidence>
<accession>A0A9Q8SPL9</accession>
<evidence type="ECO:0000256" key="5">
    <source>
        <dbReference type="ARBA" id="ARBA00022989"/>
    </source>
</evidence>
<dbReference type="Pfam" id="PF07690">
    <property type="entry name" value="MFS_1"/>
    <property type="match status" value="2"/>
</dbReference>
<keyword evidence="4 8" id="KW-0812">Transmembrane</keyword>
<evidence type="ECO:0000256" key="1">
    <source>
        <dbReference type="ARBA" id="ARBA00004127"/>
    </source>
</evidence>
<reference evidence="10" key="1">
    <citation type="journal article" date="2021" name="Mol. Plant Microbe Interact.">
        <title>Complete Genome Sequence of the Plant-Pathogenic Fungus Colletotrichum lupini.</title>
        <authorList>
            <person name="Baroncelli R."/>
            <person name="Pensec F."/>
            <person name="Da Lio D."/>
            <person name="Boufleur T."/>
            <person name="Vicente I."/>
            <person name="Sarrocco S."/>
            <person name="Picot A."/>
            <person name="Baraldi E."/>
            <person name="Sukno S."/>
            <person name="Thon M."/>
            <person name="Le Floch G."/>
        </authorList>
    </citation>
    <scope>NUCLEOTIDE SEQUENCE</scope>
    <source>
        <strain evidence="10">IMI 504893</strain>
    </source>
</reference>
<feature type="compositionally biased region" description="Low complexity" evidence="7">
    <location>
        <begin position="646"/>
        <end position="659"/>
    </location>
</feature>
<feature type="transmembrane region" description="Helical" evidence="8">
    <location>
        <begin position="1036"/>
        <end position="1058"/>
    </location>
</feature>
<dbReference type="GeneID" id="73340717"/>
<evidence type="ECO:0000256" key="3">
    <source>
        <dbReference type="ARBA" id="ARBA00022448"/>
    </source>
</evidence>
<evidence type="ECO:0000256" key="6">
    <source>
        <dbReference type="ARBA" id="ARBA00023136"/>
    </source>
</evidence>
<feature type="transmembrane region" description="Helical" evidence="8">
    <location>
        <begin position="1012"/>
        <end position="1030"/>
    </location>
</feature>
<dbReference type="InterPro" id="IPR011022">
    <property type="entry name" value="Arrestin_C-like"/>
</dbReference>
<dbReference type="InterPro" id="IPR036259">
    <property type="entry name" value="MFS_trans_sf"/>
</dbReference>
<evidence type="ECO:0000256" key="8">
    <source>
        <dbReference type="SAM" id="Phobius"/>
    </source>
</evidence>
<dbReference type="InterPro" id="IPR014752">
    <property type="entry name" value="Arrestin-like_C"/>
</dbReference>
<dbReference type="GO" id="GO:0022857">
    <property type="term" value="F:transmembrane transporter activity"/>
    <property type="evidence" value="ECO:0007669"/>
    <property type="project" value="InterPro"/>
</dbReference>
<dbReference type="Proteomes" id="UP000830671">
    <property type="component" value="Chromosome 3"/>
</dbReference>
<feature type="transmembrane region" description="Helical" evidence="8">
    <location>
        <begin position="780"/>
        <end position="798"/>
    </location>
</feature>
<feature type="transmembrane region" description="Helical" evidence="8">
    <location>
        <begin position="1101"/>
        <end position="1119"/>
    </location>
</feature>
<dbReference type="EMBL" id="CP019475">
    <property type="protein sequence ID" value="UQC81224.1"/>
    <property type="molecule type" value="Genomic_DNA"/>
</dbReference>
<dbReference type="SUPFAM" id="SSF103473">
    <property type="entry name" value="MFS general substrate transporter"/>
    <property type="match status" value="1"/>
</dbReference>
<dbReference type="AlphaFoldDB" id="A0A9Q8SPL9"/>
<dbReference type="PANTHER" id="PTHR23514:SF3">
    <property type="entry name" value="BYPASS OF STOP CODON PROTEIN 6"/>
    <property type="match status" value="1"/>
</dbReference>
<dbReference type="Pfam" id="PF02752">
    <property type="entry name" value="Arrestin_C"/>
    <property type="match status" value="1"/>
</dbReference>
<feature type="domain" description="Arrestin C-terminal-like" evidence="9">
    <location>
        <begin position="276"/>
        <end position="420"/>
    </location>
</feature>
<dbReference type="PANTHER" id="PTHR23514">
    <property type="entry name" value="BYPASS OF STOP CODON PROTEIN 6"/>
    <property type="match status" value="1"/>
</dbReference>
<dbReference type="GO" id="GO:0012505">
    <property type="term" value="C:endomembrane system"/>
    <property type="evidence" value="ECO:0007669"/>
    <property type="project" value="UniProtKB-SubCell"/>
</dbReference>
<feature type="transmembrane region" description="Helical" evidence="8">
    <location>
        <begin position="945"/>
        <end position="968"/>
    </location>
</feature>
<dbReference type="InterPro" id="IPR051788">
    <property type="entry name" value="MFS_Transporter"/>
</dbReference>
<dbReference type="Gene3D" id="1.20.1250.20">
    <property type="entry name" value="MFS general substrate transporter like domains"/>
    <property type="match status" value="2"/>
</dbReference>
<feature type="transmembrane region" description="Helical" evidence="8">
    <location>
        <begin position="980"/>
        <end position="1000"/>
    </location>
</feature>
<sequence length="1189" mass="131864">MYLVLRRDYPVLPPPKHPLSILTEKTPPLGFALQQNARYSLKAKAYLGRWINLISDGNQFRSLLPECHHDTVYIAEEHHEATRTFAGCTSVSMLSFLSRLTGVESQDASLKILMDRDYVFLRGTADEANEQALRGVLSLCLPSTQPAVGVRLRLDGFLRRRDHDIGSKSSEGSTTVRVFEYEWPPFLTDHGHRDLPPCSSNTTTHEWPFKLSIHGDTPETFQGCSRCSITYQLTATTIRSNTSSATPQAYKAIRINRTLSSSAFELMDPVTVEGTWGEKLRYSISIGHRAIALGTAIPLEMRFAPLKAGTRISQAKCQLLESHKVKAGKSQQTTFVGDRDVAEWDTPMNNHENLEQRFYKTTQSLPLPAEPIQCSPDMKSHDISMTHLLSIEVTVQDSDNSPFANKYRASLPVVLFASPQIPIDANNKFVRSTSPDIDEDVASLSGLDVPPVYGAHLQDKVLNDLSKSLHVSLGTKTEIADITQAVKFLSGGEYFLIWEGVPDYILVLDYEFVSRSTARHVPEYPRIGFWEDYKSFFEYSSAATSERACPHFFSGNSDRRDHSFPATPAWKRLTTTDQLSCYWKSCTIPEAPTYHVEAKTSRPSLKLPFYQMAPTTHVQRIELRQLPLLPTNREHGTSNGETFSLHSHPGHPGVSSHPSEFVHHERTGSAFPPDDAIVALQTWKSSRSNVIRTLAVFWSLLVMGANDASYGVSWYNKQDNVVIMVTNVGFMCDQAIIPHLGKYYDLPYSFTSLIFLAPFIGHTLSAILNNSLHESVGQRGIAIICSFCHLASYIAISLHPPYPALVFIYMLAGLGNGIGDAAWNSWVGSLADSSHVISLMHACYGVGAVLSPMTATVIISKAQLPWHTFYYFMVRVKFPQRTSFNVLLTKSFRNKAGLAMVELVLTPSAFWSATGGAYCEENPKGPEPRESIVHETLFKLPSARVTWLCAIFALGYVGLEVSLGGWIVTFMLQVRHGEEFASGMTATGFWAGLALGRVALGLVTPRVGEKLAVMLYLGAAVCLQLLFWLIPEFFVSAITVSLQGFFLGPLFPTMMIAITKLLPRHLHVSAIGFAIGLGGSGAAILPFVIGAQAQRHGVQVLSPILLGALAFLLFTWSFLPNFGRKHEDSSHSTEVLRRALDSPRHRELVKFGIVDFLIESRLSRSIGSIESHEWYFDFSSLTGEIANNA</sequence>
<keyword evidence="3" id="KW-0813">Transport</keyword>
<proteinExistence type="inferred from homology"/>
<dbReference type="KEGG" id="clup:CLUP02_06710"/>
<evidence type="ECO:0000256" key="7">
    <source>
        <dbReference type="SAM" id="MobiDB-lite"/>
    </source>
</evidence>
<feature type="transmembrane region" description="Helical" evidence="8">
    <location>
        <begin position="746"/>
        <end position="768"/>
    </location>
</feature>
<keyword evidence="6 8" id="KW-0472">Membrane</keyword>
<dbReference type="GO" id="GO:0016020">
    <property type="term" value="C:membrane"/>
    <property type="evidence" value="ECO:0007669"/>
    <property type="project" value="TreeGrafter"/>
</dbReference>
<protein>
    <recommendedName>
        <fullName evidence="9">Arrestin C-terminal-like domain-containing protein</fullName>
    </recommendedName>
</protein>
<dbReference type="InterPro" id="IPR011701">
    <property type="entry name" value="MFS"/>
</dbReference>
<dbReference type="FunFam" id="1.20.1250.20:FF:000286">
    <property type="entry name" value="MFS efflux transporter"/>
    <property type="match status" value="1"/>
</dbReference>
<feature type="transmembrane region" description="Helical" evidence="8">
    <location>
        <begin position="1070"/>
        <end position="1089"/>
    </location>
</feature>
<dbReference type="SMART" id="SM01017">
    <property type="entry name" value="Arrestin_C"/>
    <property type="match status" value="1"/>
</dbReference>
<evidence type="ECO:0000313" key="11">
    <source>
        <dbReference type="Proteomes" id="UP000830671"/>
    </source>
</evidence>